<dbReference type="GO" id="GO:0005737">
    <property type="term" value="C:cytoplasm"/>
    <property type="evidence" value="ECO:0007669"/>
    <property type="project" value="TreeGrafter"/>
</dbReference>
<comment type="caution">
    <text evidence="5">The sequence shown here is derived from an EMBL/GenBank/DDBJ whole genome shotgun (WGS) entry which is preliminary data.</text>
</comment>
<dbReference type="GO" id="GO:0005634">
    <property type="term" value="C:nucleus"/>
    <property type="evidence" value="ECO:0007669"/>
    <property type="project" value="TreeGrafter"/>
</dbReference>
<keyword evidence="6" id="KW-1185">Reference proteome</keyword>
<organism evidence="5 6">
    <name type="scientific">Corynascus novoguineensis</name>
    <dbReference type="NCBI Taxonomy" id="1126955"/>
    <lineage>
        <taxon>Eukaryota</taxon>
        <taxon>Fungi</taxon>
        <taxon>Dikarya</taxon>
        <taxon>Ascomycota</taxon>
        <taxon>Pezizomycotina</taxon>
        <taxon>Sordariomycetes</taxon>
        <taxon>Sordariomycetidae</taxon>
        <taxon>Sordariales</taxon>
        <taxon>Chaetomiaceae</taxon>
        <taxon>Corynascus</taxon>
    </lineage>
</organism>
<reference evidence="5" key="2">
    <citation type="submission" date="2023-05" db="EMBL/GenBank/DDBJ databases">
        <authorList>
            <consortium name="Lawrence Berkeley National Laboratory"/>
            <person name="Steindorff A."/>
            <person name="Hensen N."/>
            <person name="Bonometti L."/>
            <person name="Westerberg I."/>
            <person name="Brannstrom I.O."/>
            <person name="Guillou S."/>
            <person name="Cros-Aarteil S."/>
            <person name="Calhoun S."/>
            <person name="Haridas S."/>
            <person name="Kuo A."/>
            <person name="Mondo S."/>
            <person name="Pangilinan J."/>
            <person name="Riley R."/>
            <person name="Labutti K."/>
            <person name="Andreopoulos B."/>
            <person name="Lipzen A."/>
            <person name="Chen C."/>
            <person name="Yanf M."/>
            <person name="Daum C."/>
            <person name="Ng V."/>
            <person name="Clum A."/>
            <person name="Ohm R."/>
            <person name="Martin F."/>
            <person name="Silar P."/>
            <person name="Natvig D."/>
            <person name="Lalanne C."/>
            <person name="Gautier V."/>
            <person name="Ament-Velasquez S.L."/>
            <person name="Kruys A."/>
            <person name="Hutchinson M.I."/>
            <person name="Powell A.J."/>
            <person name="Barry K."/>
            <person name="Miller A.N."/>
            <person name="Grigoriev I.V."/>
            <person name="Debuchy R."/>
            <person name="Gladieux P."/>
            <person name="Thoren M.H."/>
            <person name="Johannesson H."/>
        </authorList>
    </citation>
    <scope>NUCLEOTIDE SEQUENCE</scope>
    <source>
        <strain evidence="5">CBS 359.72</strain>
    </source>
</reference>
<dbReference type="GO" id="GO:0008408">
    <property type="term" value="F:3'-5' exonuclease activity"/>
    <property type="evidence" value="ECO:0007669"/>
    <property type="project" value="InterPro"/>
</dbReference>
<dbReference type="PANTHER" id="PTHR13620">
    <property type="entry name" value="3-5 EXONUCLEASE"/>
    <property type="match status" value="1"/>
</dbReference>
<dbReference type="GO" id="GO:0006139">
    <property type="term" value="P:nucleobase-containing compound metabolic process"/>
    <property type="evidence" value="ECO:0007669"/>
    <property type="project" value="InterPro"/>
</dbReference>
<dbReference type="InterPro" id="IPR012337">
    <property type="entry name" value="RNaseH-like_sf"/>
</dbReference>
<accession>A0AAN7HTG2</accession>
<keyword evidence="1" id="KW-0540">Nuclease</keyword>
<dbReference type="SUPFAM" id="SSF53098">
    <property type="entry name" value="Ribonuclease H-like"/>
    <property type="match status" value="1"/>
</dbReference>
<dbReference type="GO" id="GO:0003676">
    <property type="term" value="F:nucleic acid binding"/>
    <property type="evidence" value="ECO:0007669"/>
    <property type="project" value="InterPro"/>
</dbReference>
<sequence>MTSRKPAHQVWHVSRGIVFSGGSSVVYPRLPSIRNYNAPAAVTSEDSSVSAPSVLSAAETPGELSASKGADDQLGTVMTTSTMARTRTSTSTTATTTTTTTTTTASVTTTTSSTTTATSAVSEGVAVETQRTTVDWAEKPKPKNSAPVVVPFTPLDFKIPDDAFRAARRAPKGSPESFWNYSLYRGPGANGALDTKVRVHYCTSMHTTERVIKQYFMNEKVIGFDLEWMSNAQKSWGPRKNVSLIQLASPSRIGLFHIASFPPNDKLVSPALKKLMEDPAITKVGVWIKGDCTRLAEYLKIETQGQFELSHLYKLVKYSASGEYGSINKKLVSLATQVKECLGLPIFKGEDVRISNWARRLTMDQIIYSSSDAYAAVQLYAVLNHQRQKLDPVPNIPYHAELNLPIPVARPTPPATSKAEDADPGAAEKQNAAGVGTRSNVDNTLPAEPSNVKTSPASRLKPDRRNAPLDQPNIEAKPATLPNVSPLAIMTQHNERSEQPTAS</sequence>
<dbReference type="Pfam" id="PF01612">
    <property type="entry name" value="DNA_pol_A_exo1"/>
    <property type="match status" value="1"/>
</dbReference>
<evidence type="ECO:0000259" key="4">
    <source>
        <dbReference type="SMART" id="SM00474"/>
    </source>
</evidence>
<feature type="region of interest" description="Disordered" evidence="3">
    <location>
        <begin position="84"/>
        <end position="105"/>
    </location>
</feature>
<evidence type="ECO:0000256" key="1">
    <source>
        <dbReference type="ARBA" id="ARBA00022722"/>
    </source>
</evidence>
<dbReference type="EMBL" id="MU857611">
    <property type="protein sequence ID" value="KAK4250683.1"/>
    <property type="molecule type" value="Genomic_DNA"/>
</dbReference>
<proteinExistence type="predicted"/>
<keyword evidence="2" id="KW-0378">Hydrolase</keyword>
<dbReference type="SMART" id="SM00474">
    <property type="entry name" value="35EXOc"/>
    <property type="match status" value="1"/>
</dbReference>
<evidence type="ECO:0000256" key="3">
    <source>
        <dbReference type="SAM" id="MobiDB-lite"/>
    </source>
</evidence>
<dbReference type="InterPro" id="IPR002562">
    <property type="entry name" value="3'-5'_exonuclease_dom"/>
</dbReference>
<feature type="region of interest" description="Disordered" evidence="3">
    <location>
        <begin position="43"/>
        <end position="70"/>
    </location>
</feature>
<dbReference type="CDD" id="cd06141">
    <property type="entry name" value="WRN_exo"/>
    <property type="match status" value="1"/>
</dbReference>
<dbReference type="AlphaFoldDB" id="A0AAN7HTG2"/>
<dbReference type="InterPro" id="IPR051132">
    <property type="entry name" value="3-5_Exonuclease_domain"/>
</dbReference>
<evidence type="ECO:0000313" key="6">
    <source>
        <dbReference type="Proteomes" id="UP001303647"/>
    </source>
</evidence>
<feature type="domain" description="3'-5' exonuclease" evidence="4">
    <location>
        <begin position="199"/>
        <end position="388"/>
    </location>
</feature>
<feature type="compositionally biased region" description="Low complexity" evidence="3">
    <location>
        <begin position="43"/>
        <end position="58"/>
    </location>
</feature>
<feature type="compositionally biased region" description="Basic and acidic residues" evidence="3">
    <location>
        <begin position="493"/>
        <end position="503"/>
    </location>
</feature>
<dbReference type="Gene3D" id="3.30.420.10">
    <property type="entry name" value="Ribonuclease H-like superfamily/Ribonuclease H"/>
    <property type="match status" value="1"/>
</dbReference>
<dbReference type="PANTHER" id="PTHR13620:SF104">
    <property type="entry name" value="EXONUCLEASE 3'-5' DOMAIN-CONTAINING PROTEIN 2"/>
    <property type="match status" value="1"/>
</dbReference>
<feature type="region of interest" description="Disordered" evidence="3">
    <location>
        <begin position="407"/>
        <end position="503"/>
    </location>
</feature>
<dbReference type="InterPro" id="IPR036397">
    <property type="entry name" value="RNaseH_sf"/>
</dbReference>
<dbReference type="FunFam" id="3.30.420.10:FF:000100">
    <property type="entry name" value="3'-5' exonuclease/helicase (Wrn), putative"/>
    <property type="match status" value="1"/>
</dbReference>
<evidence type="ECO:0000313" key="5">
    <source>
        <dbReference type="EMBL" id="KAK4250683.1"/>
    </source>
</evidence>
<gene>
    <name evidence="5" type="ORF">C7999DRAFT_11544</name>
</gene>
<reference evidence="5" key="1">
    <citation type="journal article" date="2023" name="Mol. Phylogenet. Evol.">
        <title>Genome-scale phylogeny and comparative genomics of the fungal order Sordariales.</title>
        <authorList>
            <person name="Hensen N."/>
            <person name="Bonometti L."/>
            <person name="Westerberg I."/>
            <person name="Brannstrom I.O."/>
            <person name="Guillou S."/>
            <person name="Cros-Aarteil S."/>
            <person name="Calhoun S."/>
            <person name="Haridas S."/>
            <person name="Kuo A."/>
            <person name="Mondo S."/>
            <person name="Pangilinan J."/>
            <person name="Riley R."/>
            <person name="LaButti K."/>
            <person name="Andreopoulos B."/>
            <person name="Lipzen A."/>
            <person name="Chen C."/>
            <person name="Yan M."/>
            <person name="Daum C."/>
            <person name="Ng V."/>
            <person name="Clum A."/>
            <person name="Steindorff A."/>
            <person name="Ohm R.A."/>
            <person name="Martin F."/>
            <person name="Silar P."/>
            <person name="Natvig D.O."/>
            <person name="Lalanne C."/>
            <person name="Gautier V."/>
            <person name="Ament-Velasquez S.L."/>
            <person name="Kruys A."/>
            <person name="Hutchinson M.I."/>
            <person name="Powell A.J."/>
            <person name="Barry K."/>
            <person name="Miller A.N."/>
            <person name="Grigoriev I.V."/>
            <person name="Debuchy R."/>
            <person name="Gladieux P."/>
            <person name="Hiltunen Thoren M."/>
            <person name="Johannesson H."/>
        </authorList>
    </citation>
    <scope>NUCLEOTIDE SEQUENCE</scope>
    <source>
        <strain evidence="5">CBS 359.72</strain>
    </source>
</reference>
<name>A0AAN7HTG2_9PEZI</name>
<evidence type="ECO:0000256" key="2">
    <source>
        <dbReference type="ARBA" id="ARBA00022801"/>
    </source>
</evidence>
<protein>
    <submittedName>
        <fullName evidence="5">Ribonuclease H-like domain-containing protein</fullName>
    </submittedName>
</protein>
<dbReference type="Proteomes" id="UP001303647">
    <property type="component" value="Unassembled WGS sequence"/>
</dbReference>